<dbReference type="RefSeq" id="WP_126724781.1">
    <property type="nucleotide sequence ID" value="NZ_RYZH01000012.1"/>
</dbReference>
<sequence length="181" mass="19520">MDPQPFGPAESVAALHLDVDRATRPLDLAHLSRLKCGPGCSSCCVDDLTVFPVEADLIRRHHGGLLATGTPHPEGACAFLDAEGTCRIYEHRPYVCRTQGYPLRWVDETEDGSPVELRDICPLNDEPGPPIELLPPELCWTLGPAEARLAALQALASAAGAPPARVRLRDLFDQSPDPKTG</sequence>
<protein>
    <submittedName>
        <fullName evidence="1">YkgJ family cysteine cluster protein</fullName>
    </submittedName>
</protein>
<dbReference type="OrthoDB" id="9810361at2"/>
<reference evidence="1 2" key="1">
    <citation type="submission" date="2018-12" db="EMBL/GenBank/DDBJ databases">
        <authorList>
            <person name="Toschakov S.V."/>
        </authorList>
    </citation>
    <scope>NUCLEOTIDE SEQUENCE [LARGE SCALE GENOMIC DNA]</scope>
    <source>
        <strain evidence="1 2">GM2012</strain>
    </source>
</reference>
<organism evidence="1 2">
    <name type="scientific">Tautonia sociabilis</name>
    <dbReference type="NCBI Taxonomy" id="2080755"/>
    <lineage>
        <taxon>Bacteria</taxon>
        <taxon>Pseudomonadati</taxon>
        <taxon>Planctomycetota</taxon>
        <taxon>Planctomycetia</taxon>
        <taxon>Isosphaerales</taxon>
        <taxon>Isosphaeraceae</taxon>
        <taxon>Tautonia</taxon>
    </lineage>
</organism>
<proteinExistence type="predicted"/>
<gene>
    <name evidence="1" type="ORF">TsocGM_07990</name>
</gene>
<evidence type="ECO:0000313" key="2">
    <source>
        <dbReference type="Proteomes" id="UP000280296"/>
    </source>
</evidence>
<comment type="caution">
    <text evidence="1">The sequence shown here is derived from an EMBL/GenBank/DDBJ whole genome shotgun (WGS) entry which is preliminary data.</text>
</comment>
<dbReference type="InterPro" id="IPR005358">
    <property type="entry name" value="Puta_zinc/iron-chelating_dom"/>
</dbReference>
<dbReference type="Pfam" id="PF03692">
    <property type="entry name" value="CxxCxxCC"/>
    <property type="match status" value="1"/>
</dbReference>
<keyword evidence="2" id="KW-1185">Reference proteome</keyword>
<dbReference type="EMBL" id="RYZH01000012">
    <property type="protein sequence ID" value="RUL88267.1"/>
    <property type="molecule type" value="Genomic_DNA"/>
</dbReference>
<reference evidence="1 2" key="2">
    <citation type="submission" date="2019-01" db="EMBL/GenBank/DDBJ databases">
        <title>Tautonia sociabilis, a novel thermotolerant planctomycete of Isosphaeraceae family, isolated from a 4000 m deep subterranean habitat.</title>
        <authorList>
            <person name="Kovaleva O.L."/>
            <person name="Elcheninov A.G."/>
            <person name="Van Heerden E."/>
            <person name="Toshchakov S.V."/>
            <person name="Novikov A."/>
            <person name="Bonch-Osmolovskaya E.A."/>
            <person name="Kublanov I.V."/>
        </authorList>
    </citation>
    <scope>NUCLEOTIDE SEQUENCE [LARGE SCALE GENOMIC DNA]</scope>
    <source>
        <strain evidence="1 2">GM2012</strain>
    </source>
</reference>
<dbReference type="AlphaFoldDB" id="A0A432MM43"/>
<evidence type="ECO:0000313" key="1">
    <source>
        <dbReference type="EMBL" id="RUL88267.1"/>
    </source>
</evidence>
<name>A0A432MM43_9BACT</name>
<dbReference type="Proteomes" id="UP000280296">
    <property type="component" value="Unassembled WGS sequence"/>
</dbReference>
<accession>A0A432MM43</accession>